<dbReference type="PROSITE" id="PS51257">
    <property type="entry name" value="PROKAR_LIPOPROTEIN"/>
    <property type="match status" value="1"/>
</dbReference>
<feature type="signal peptide" evidence="2">
    <location>
        <begin position="1"/>
        <end position="22"/>
    </location>
</feature>
<evidence type="ECO:0000313" key="4">
    <source>
        <dbReference type="EMBL" id="VEE89205.1"/>
    </source>
</evidence>
<organism evidence="4 5">
    <name type="scientific">Actinobacillus equuli</name>
    <dbReference type="NCBI Taxonomy" id="718"/>
    <lineage>
        <taxon>Bacteria</taxon>
        <taxon>Pseudomonadati</taxon>
        <taxon>Pseudomonadota</taxon>
        <taxon>Gammaproteobacteria</taxon>
        <taxon>Pasteurellales</taxon>
        <taxon>Pasteurellaceae</taxon>
        <taxon>Actinobacillus</taxon>
    </lineage>
</organism>
<evidence type="ECO:0000259" key="3">
    <source>
        <dbReference type="Pfam" id="PF01298"/>
    </source>
</evidence>
<dbReference type="EMBL" id="LR134310">
    <property type="protein sequence ID" value="VEE89205.1"/>
    <property type="molecule type" value="Genomic_DNA"/>
</dbReference>
<feature type="region of interest" description="Disordered" evidence="1">
    <location>
        <begin position="18"/>
        <end position="140"/>
    </location>
</feature>
<dbReference type="InterPro" id="IPR011250">
    <property type="entry name" value="OMP/PagP_B-barrel"/>
</dbReference>
<feature type="domain" description="Transferrin-binding protein B C-lobe/N-lobe beta-barrel" evidence="3">
    <location>
        <begin position="237"/>
        <end position="340"/>
    </location>
</feature>
<feature type="compositionally biased region" description="Basic and acidic residues" evidence="1">
    <location>
        <begin position="49"/>
        <end position="64"/>
    </location>
</feature>
<dbReference type="RefSeq" id="WP_039197050.1">
    <property type="nucleotide sequence ID" value="NZ_LR134310.1"/>
</dbReference>
<dbReference type="GeneID" id="92742790"/>
<feature type="compositionally biased region" description="Basic and acidic residues" evidence="1">
    <location>
        <begin position="109"/>
        <end position="135"/>
    </location>
</feature>
<feature type="chain" id="PRO_5043589841" evidence="2">
    <location>
        <begin position="23"/>
        <end position="344"/>
    </location>
</feature>
<evidence type="ECO:0000313" key="5">
    <source>
        <dbReference type="Proteomes" id="UP000268529"/>
    </source>
</evidence>
<dbReference type="AlphaFoldDB" id="A0AAX3FGI4"/>
<dbReference type="Pfam" id="PF01298">
    <property type="entry name" value="TbpB_B_D"/>
    <property type="match status" value="1"/>
</dbReference>
<sequence>MKNLTKISIVALAMAVTACSSGGGGSKNTVPKPKVEQKQDQKQQIPKSDTNETKQDVPKPEVNKPKQNTPQLEGNGLLQGVPKPETNESKQNVPEPDMNEPKQNVPEPKISEPKQDVPKSKKSEPDLPKTLEPRSPKLAQGGTYFVTLDTKNPGATLKTDFQSSSIDSQDVGILMVDGKQINVVAGKLTDDYVFYYKNEDFVSNSQLLPNTKFGLVQVEDSRWAAFVQGYSTSIANMPKQGNAQYIGSFLYISDGLQIGNKAVIDVDFGAKKLTGTLSLSGARKTENDVTFSADIKSNYFVGITGSARTGGLFYGENADELGGTYENRQKNEIAVFGAKKASNK</sequence>
<accession>A0AAX3FGI4</accession>
<evidence type="ECO:0000256" key="2">
    <source>
        <dbReference type="SAM" id="SignalP"/>
    </source>
</evidence>
<evidence type="ECO:0000256" key="1">
    <source>
        <dbReference type="SAM" id="MobiDB-lite"/>
    </source>
</evidence>
<dbReference type="InterPro" id="IPR001677">
    <property type="entry name" value="TbpB_B_D"/>
</dbReference>
<gene>
    <name evidence="4" type="primary">tbpB_1</name>
    <name evidence="4" type="ORF">NCTC8529_00163</name>
</gene>
<name>A0AAX3FGI4_ACTEU</name>
<dbReference type="SUPFAM" id="SSF56925">
    <property type="entry name" value="OMPA-like"/>
    <property type="match status" value="1"/>
</dbReference>
<keyword evidence="2" id="KW-0732">Signal</keyword>
<dbReference type="Proteomes" id="UP000268529">
    <property type="component" value="Chromosome"/>
</dbReference>
<reference evidence="4 5" key="1">
    <citation type="submission" date="2018-12" db="EMBL/GenBank/DDBJ databases">
        <authorList>
            <consortium name="Pathogen Informatics"/>
        </authorList>
    </citation>
    <scope>NUCLEOTIDE SEQUENCE [LARGE SCALE GENOMIC DNA]</scope>
    <source>
        <strain evidence="4 5">NCTC8529</strain>
    </source>
</reference>
<protein>
    <submittedName>
        <fullName evidence="4">Transferrin-binding protein</fullName>
    </submittedName>
</protein>
<proteinExistence type="predicted"/>
<dbReference type="Gene3D" id="2.40.160.90">
    <property type="match status" value="1"/>
</dbReference>